<dbReference type="Pfam" id="PF00668">
    <property type="entry name" value="Condensation"/>
    <property type="match status" value="1"/>
</dbReference>
<dbReference type="Gene3D" id="3.40.50.2000">
    <property type="entry name" value="Glycogen Phosphorylase B"/>
    <property type="match status" value="2"/>
</dbReference>
<dbReference type="RefSeq" id="WP_196200866.1">
    <property type="nucleotide sequence ID" value="NZ_JADPUN010000109.1"/>
</dbReference>
<evidence type="ECO:0000256" key="3">
    <source>
        <dbReference type="ARBA" id="ARBA00022553"/>
    </source>
</evidence>
<dbReference type="InterPro" id="IPR023213">
    <property type="entry name" value="CAT-like_dom_sf"/>
</dbReference>
<dbReference type="InterPro" id="IPR004276">
    <property type="entry name" value="GlycoTrans_28_N"/>
</dbReference>
<evidence type="ECO:0000313" key="6">
    <source>
        <dbReference type="Proteomes" id="UP000638560"/>
    </source>
</evidence>
<dbReference type="InterPro" id="IPR010610">
    <property type="entry name" value="EryCIII-like_C"/>
</dbReference>
<dbReference type="PROSITE" id="PS50075">
    <property type="entry name" value="CARRIER"/>
    <property type="match status" value="1"/>
</dbReference>
<evidence type="ECO:0000256" key="2">
    <source>
        <dbReference type="ARBA" id="ARBA00022450"/>
    </source>
</evidence>
<dbReference type="Pfam" id="PF03033">
    <property type="entry name" value="Glyco_transf_28"/>
    <property type="match status" value="1"/>
</dbReference>
<protein>
    <submittedName>
        <fullName evidence="5">Glycosyltransferase</fullName>
    </submittedName>
</protein>
<dbReference type="InterPro" id="IPR009081">
    <property type="entry name" value="PP-bd_ACP"/>
</dbReference>
<comment type="caution">
    <text evidence="5">The sequence shown here is derived from an EMBL/GenBank/DDBJ whole genome shotgun (WGS) entry which is preliminary data.</text>
</comment>
<dbReference type="Pfam" id="PF00550">
    <property type="entry name" value="PP-binding"/>
    <property type="match status" value="1"/>
</dbReference>
<dbReference type="Gene3D" id="3.30.559.30">
    <property type="entry name" value="Nonribosomal peptide synthetase, condensation domain"/>
    <property type="match status" value="1"/>
</dbReference>
<dbReference type="Proteomes" id="UP000638560">
    <property type="component" value="Unassembled WGS sequence"/>
</dbReference>
<dbReference type="PROSITE" id="PS00012">
    <property type="entry name" value="PHOSPHOPANTETHEINE"/>
    <property type="match status" value="1"/>
</dbReference>
<dbReference type="EMBL" id="JADPUN010000109">
    <property type="protein sequence ID" value="MBF9129226.1"/>
    <property type="molecule type" value="Genomic_DNA"/>
</dbReference>
<dbReference type="InterPro" id="IPR002213">
    <property type="entry name" value="UDP_glucos_trans"/>
</dbReference>
<dbReference type="CDD" id="cd19531">
    <property type="entry name" value="LCL_NRPS-like"/>
    <property type="match status" value="1"/>
</dbReference>
<dbReference type="InterPro" id="IPR006162">
    <property type="entry name" value="Ppantetheine_attach_site"/>
</dbReference>
<keyword evidence="2" id="KW-0596">Phosphopantetheine</keyword>
<keyword evidence="3" id="KW-0597">Phosphoprotein</keyword>
<sequence length="997" mass="106554">MATFLTSTFGTHGDVLPFIRIGQALRGRGHEVVLHTHEYYGSTVRAAGLEFVPVDTESGYARTLLEARRLLLNVLADVDHLADYYRRNGLWEQVRREYESMAAVVRERDPAQVVAVSRHTSGLSVLMLREAYGIPAAWVALAPTQLMAMPLTERLFPRTLAVSANQVRAAVGLPPVEDWAPWLSSADLQLGLWPDWFDGAGDPASAGTALPGFVLHDDAETGELPAEVAELVADDVPPARRPVLLTGGSGQLLHHEWYRLAAEACARTGRPGILVCRHRDLVPDVLPEGVQWHPSLPFRTLIPEVAAVVHHGGVLTSARAIASGVPQVVLAHGVDRPDNAVRLRRLGLGEWLPAARWTTETIAALLRRVLDDPGYAARNRARSPLVDSRAAVEAACDRLEGLLGTTTPQPVAGAGTREYTVRDRIQQLSPAQRALLVKRLRPAPRPPRSAGEEVYDCSYHQRRSWLTAQVDADGASAHVATVIRLRGPLDAEALAAAVAEVVARHDGLRTVPVTGGEEPRQRVVGGLSAPLRVETSVGFEPAAVSGSRNSGADSDGPARWVERLRAEPFDLVRGPLVRTALLRVGPDEHLFLIAGHHFVLDAASLGIVSAEVAAAYGARVGRAGPAFEAHPVQYPDVATHQRRQLAGGGLERTLAYWRSALDGVGPPVALPLPAPVAHPPGVAEAVRMLAPEFVDRLTASAGVSGRLTLAPVLLASYQLLLGRYTGRTDVPVGVFVGGRTEPGTEQVVGDFTNIVVVRADLAGEPPFPAAVRRVTDAFAGALTHQDAPFEAVVAALAPPRVAGEPPLVRFGFNMQDYRLHEIAWAGLSATVLPVPAGHSYLDLTLIVLPTDTGQVKLVFEYPADRFSADAVDALATAFHELLRLLAAEPDRPVTEAVRAGVPGPVRSPANTVPPPTVEYVPPRTEGEELVSGVVGDVLGLDKVGVHHDFFALGGHSLHAMRVVGRINAATGLDVPVRVVFAHPTVASLTEALEELAR</sequence>
<evidence type="ECO:0000259" key="4">
    <source>
        <dbReference type="PROSITE" id="PS50075"/>
    </source>
</evidence>
<dbReference type="InterPro" id="IPR020806">
    <property type="entry name" value="PKS_PP-bd"/>
</dbReference>
<accession>A0ABS0GT07</accession>
<dbReference type="SUPFAM" id="SSF47336">
    <property type="entry name" value="ACP-like"/>
    <property type="match status" value="1"/>
</dbReference>
<dbReference type="InterPro" id="IPR001242">
    <property type="entry name" value="Condensation_dom"/>
</dbReference>
<dbReference type="SUPFAM" id="SSF53756">
    <property type="entry name" value="UDP-Glycosyltransferase/glycogen phosphorylase"/>
    <property type="match status" value="1"/>
</dbReference>
<dbReference type="Gene3D" id="3.30.559.10">
    <property type="entry name" value="Chloramphenicol acetyltransferase-like domain"/>
    <property type="match status" value="1"/>
</dbReference>
<dbReference type="InterPro" id="IPR036736">
    <property type="entry name" value="ACP-like_sf"/>
</dbReference>
<keyword evidence="6" id="KW-1185">Reference proteome</keyword>
<dbReference type="Gene3D" id="1.10.1200.10">
    <property type="entry name" value="ACP-like"/>
    <property type="match status" value="1"/>
</dbReference>
<evidence type="ECO:0000256" key="1">
    <source>
        <dbReference type="ARBA" id="ARBA00001957"/>
    </source>
</evidence>
<proteinExistence type="predicted"/>
<gene>
    <name evidence="5" type="ORF">I0C86_09590</name>
</gene>
<name>A0ABS0GT07_9ACTN</name>
<comment type="cofactor">
    <cofactor evidence="1">
        <name>pantetheine 4'-phosphate</name>
        <dbReference type="ChEBI" id="CHEBI:47942"/>
    </cofactor>
</comment>
<dbReference type="PANTHER" id="PTHR45527">
    <property type="entry name" value="NONRIBOSOMAL PEPTIDE SYNTHETASE"/>
    <property type="match status" value="1"/>
</dbReference>
<organism evidence="5 6">
    <name type="scientific">Plantactinospora alkalitolerans</name>
    <dbReference type="NCBI Taxonomy" id="2789879"/>
    <lineage>
        <taxon>Bacteria</taxon>
        <taxon>Bacillati</taxon>
        <taxon>Actinomycetota</taxon>
        <taxon>Actinomycetes</taxon>
        <taxon>Micromonosporales</taxon>
        <taxon>Micromonosporaceae</taxon>
        <taxon>Plantactinospora</taxon>
    </lineage>
</organism>
<dbReference type="CDD" id="cd03784">
    <property type="entry name" value="GT1_Gtf-like"/>
    <property type="match status" value="1"/>
</dbReference>
<dbReference type="Pfam" id="PF06722">
    <property type="entry name" value="EryCIII-like_C"/>
    <property type="match status" value="1"/>
</dbReference>
<dbReference type="SUPFAM" id="SSF52777">
    <property type="entry name" value="CoA-dependent acyltransferases"/>
    <property type="match status" value="2"/>
</dbReference>
<dbReference type="PANTHER" id="PTHR45527:SF1">
    <property type="entry name" value="FATTY ACID SYNTHASE"/>
    <property type="match status" value="1"/>
</dbReference>
<dbReference type="SMART" id="SM00823">
    <property type="entry name" value="PKS_PP"/>
    <property type="match status" value="1"/>
</dbReference>
<evidence type="ECO:0000313" key="5">
    <source>
        <dbReference type="EMBL" id="MBF9129226.1"/>
    </source>
</evidence>
<reference evidence="5 6" key="1">
    <citation type="submission" date="2020-11" db="EMBL/GenBank/DDBJ databases">
        <title>A novel isolate from a Black sea contaminated sediment with potential to produce alkanes: Plantactinospora alkalitolerans sp. nov.</title>
        <authorList>
            <person name="Carro L."/>
            <person name="Veyisoglu A."/>
            <person name="Guven K."/>
            <person name="Schumann P."/>
            <person name="Klenk H.-P."/>
            <person name="Sahin N."/>
        </authorList>
    </citation>
    <scope>NUCLEOTIDE SEQUENCE [LARGE SCALE GENOMIC DNA]</scope>
    <source>
        <strain evidence="5 6">S1510</strain>
    </source>
</reference>
<feature type="domain" description="Carrier" evidence="4">
    <location>
        <begin position="921"/>
        <end position="996"/>
    </location>
</feature>